<dbReference type="Pfam" id="PF16657">
    <property type="entry name" value="Malt_amylase_C"/>
    <property type="match status" value="1"/>
</dbReference>
<dbReference type="Pfam" id="PF00128">
    <property type="entry name" value="Alpha-amylase"/>
    <property type="match status" value="1"/>
</dbReference>
<comment type="caution">
    <text evidence="5">The sequence shown here is derived from an EMBL/GenBank/DDBJ whole genome shotgun (WGS) entry which is preliminary data.</text>
</comment>
<accession>A0A494XIE7</accession>
<dbReference type="Gene3D" id="2.60.40.1180">
    <property type="entry name" value="Golgi alpha-mannosidase II"/>
    <property type="match status" value="1"/>
</dbReference>
<organism evidence="5 6">
    <name type="scientific">Pararobbsia silviterrae</name>
    <dbReference type="NCBI Taxonomy" id="1792498"/>
    <lineage>
        <taxon>Bacteria</taxon>
        <taxon>Pseudomonadati</taxon>
        <taxon>Pseudomonadota</taxon>
        <taxon>Betaproteobacteria</taxon>
        <taxon>Burkholderiales</taxon>
        <taxon>Burkholderiaceae</taxon>
        <taxon>Pararobbsia</taxon>
    </lineage>
</organism>
<evidence type="ECO:0000313" key="6">
    <source>
        <dbReference type="Proteomes" id="UP000270342"/>
    </source>
</evidence>
<dbReference type="SMART" id="SM00642">
    <property type="entry name" value="Aamy"/>
    <property type="match status" value="1"/>
</dbReference>
<dbReference type="FunFam" id="3.90.400.10:FF:000002">
    <property type="entry name" value="Sucrose isomerase"/>
    <property type="match status" value="1"/>
</dbReference>
<dbReference type="Proteomes" id="UP000270342">
    <property type="component" value="Unassembled WGS sequence"/>
</dbReference>
<dbReference type="PANTHER" id="PTHR10357:SF179">
    <property type="entry name" value="NEUTRAL AND BASIC AMINO ACID TRANSPORT PROTEIN RBAT"/>
    <property type="match status" value="1"/>
</dbReference>
<dbReference type="InterPro" id="IPR006047">
    <property type="entry name" value="GH13_cat_dom"/>
</dbReference>
<proteinExistence type="inferred from homology"/>
<dbReference type="EMBL" id="RBZU01000009">
    <property type="protein sequence ID" value="RKP50328.1"/>
    <property type="molecule type" value="Genomic_DNA"/>
</dbReference>
<feature type="domain" description="Glycosyl hydrolase family 13 catalytic" evidence="4">
    <location>
        <begin position="26"/>
        <end position="415"/>
    </location>
</feature>
<dbReference type="RefSeq" id="WP_121088546.1">
    <property type="nucleotide sequence ID" value="NZ_RBZU01000009.1"/>
</dbReference>
<evidence type="ECO:0000256" key="3">
    <source>
        <dbReference type="ARBA" id="ARBA00023295"/>
    </source>
</evidence>
<evidence type="ECO:0000313" key="5">
    <source>
        <dbReference type="EMBL" id="RKP50328.1"/>
    </source>
</evidence>
<comment type="similarity">
    <text evidence="1">Belongs to the glycosyl hydrolase 13 family.</text>
</comment>
<dbReference type="Gene3D" id="3.20.20.80">
    <property type="entry name" value="Glycosidases"/>
    <property type="match status" value="2"/>
</dbReference>
<protein>
    <submittedName>
        <fullName evidence="5">Alpha-glucosidase</fullName>
    </submittedName>
</protein>
<dbReference type="CDD" id="cd11330">
    <property type="entry name" value="AmyAc_OligoGlu"/>
    <property type="match status" value="1"/>
</dbReference>
<dbReference type="InterPro" id="IPR013780">
    <property type="entry name" value="Glyco_hydro_b"/>
</dbReference>
<dbReference type="SUPFAM" id="SSF51445">
    <property type="entry name" value="(Trans)glycosidases"/>
    <property type="match status" value="1"/>
</dbReference>
<name>A0A494XIE7_9BURK</name>
<dbReference type="GO" id="GO:0009313">
    <property type="term" value="P:oligosaccharide catabolic process"/>
    <property type="evidence" value="ECO:0007669"/>
    <property type="project" value="TreeGrafter"/>
</dbReference>
<dbReference type="Gene3D" id="3.90.400.10">
    <property type="entry name" value="Oligo-1,6-glucosidase, Domain 2"/>
    <property type="match status" value="1"/>
</dbReference>
<dbReference type="InterPro" id="IPR045857">
    <property type="entry name" value="O16G_dom_2"/>
</dbReference>
<evidence type="ECO:0000256" key="1">
    <source>
        <dbReference type="ARBA" id="ARBA00008061"/>
    </source>
</evidence>
<sequence length="556" mass="62707">MNDRLASVRHASLKPTEWWRGGVIYQIYPRSFADANSDGTGDLPGITSRLDYIAQLGVDAIWLSPFFRSPMKDFGYDVSDYRDVDPIFGTLADFDALVERAHQLGLKVLIDKVLSHTSDEHPWFRESRADRTNPRADWYVWADPKPDGTPPNNWLSIFGGSAWQWDSRRCQYYLHNFLASQPDLNFHHPDVRAQMLDEVKFWLDRGVDGLRLDTVNFYFHDRLLRDNPPKDVRKVGMDAIPLSNPYGFQRHVYDKSQPENLAFLNALRALLDRYPATTTIGEVADDDPFGTMAEYTTGTDRLHKAYTFSLLTHEFSATYIRQTVEALESRIGGGWPCWSIGNHDVERVMSRWGGGRAPAALAKVLMALLLSLRGSVCIYQGEELGLTEAQIPFEALRDPYGITFWPEFKGRDGCRTPMPWTSSAEHAGFSRAQPWLPVPAEHAARAVDVQDADPDSVLNAYRRFLVWRSAHTSLVKGSIRFIDAPPNALAWIREHDHQRVLALFNLSERPARFDLDASLGAIEPLSGHGFTAQLADRSVTVPGYGAFFAGLHPTSA</sequence>
<dbReference type="AlphaFoldDB" id="A0A494XIE7"/>
<gene>
    <name evidence="5" type="ORF">D7S86_19680</name>
</gene>
<keyword evidence="3" id="KW-0326">Glycosidase</keyword>
<keyword evidence="2" id="KW-0378">Hydrolase</keyword>
<dbReference type="OrthoDB" id="9805159at2"/>
<dbReference type="PANTHER" id="PTHR10357">
    <property type="entry name" value="ALPHA-AMYLASE FAMILY MEMBER"/>
    <property type="match status" value="1"/>
</dbReference>
<dbReference type="GO" id="GO:0004556">
    <property type="term" value="F:alpha-amylase activity"/>
    <property type="evidence" value="ECO:0007669"/>
    <property type="project" value="TreeGrafter"/>
</dbReference>
<evidence type="ECO:0000256" key="2">
    <source>
        <dbReference type="ARBA" id="ARBA00022801"/>
    </source>
</evidence>
<dbReference type="InterPro" id="IPR017853">
    <property type="entry name" value="GH"/>
</dbReference>
<reference evidence="5 6" key="1">
    <citation type="submission" date="2018-10" db="EMBL/GenBank/DDBJ databases">
        <title>Robbsia sp. DHC34, isolated from soil.</title>
        <authorList>
            <person name="Gao Z.-H."/>
            <person name="Qiu L.-H."/>
        </authorList>
    </citation>
    <scope>NUCLEOTIDE SEQUENCE [LARGE SCALE GENOMIC DNA]</scope>
    <source>
        <strain evidence="5 6">DHC34</strain>
    </source>
</reference>
<evidence type="ECO:0000259" key="4">
    <source>
        <dbReference type="SMART" id="SM00642"/>
    </source>
</evidence>
<keyword evidence="6" id="KW-1185">Reference proteome</keyword>
<dbReference type="SUPFAM" id="SSF51011">
    <property type="entry name" value="Glycosyl hydrolase domain"/>
    <property type="match status" value="1"/>
</dbReference>
<dbReference type="InterPro" id="IPR032091">
    <property type="entry name" value="Malt_amylase-like_C"/>
</dbReference>